<accession>A0A3M8CLH9</accession>
<dbReference type="EMBL" id="RHHT01000038">
    <property type="protein sequence ID" value="RNB76478.1"/>
    <property type="molecule type" value="Genomic_DNA"/>
</dbReference>
<sequence>MPFIRFKGFESDFLHGISPVISEEFARLAEVAPEKVKLESLQVEAITNSPLSVEIYMFARDQEKHDEIASMIHHILAERGFPHTHIFFVLLSPSLYYKEGLPLQSISSSSGR</sequence>
<gene>
    <name evidence="1" type="ORF">EDM58_17615</name>
</gene>
<reference evidence="1 2" key="1">
    <citation type="submission" date="2018-10" db="EMBL/GenBank/DDBJ databases">
        <title>Phylogenomics of Brevibacillus.</title>
        <authorList>
            <person name="Dunlap C."/>
        </authorList>
    </citation>
    <scope>NUCLEOTIDE SEQUENCE [LARGE SCALE GENOMIC DNA]</scope>
    <source>
        <strain evidence="1 2">JCM 15085</strain>
    </source>
</reference>
<dbReference type="Proteomes" id="UP000281915">
    <property type="component" value="Unassembled WGS sequence"/>
</dbReference>
<dbReference type="InterPro" id="IPR015017">
    <property type="entry name" value="DUF1904"/>
</dbReference>
<organism evidence="1 2">
    <name type="scientific">Brevibacillus panacihumi</name>
    <dbReference type="NCBI Taxonomy" id="497735"/>
    <lineage>
        <taxon>Bacteria</taxon>
        <taxon>Bacillati</taxon>
        <taxon>Bacillota</taxon>
        <taxon>Bacilli</taxon>
        <taxon>Bacillales</taxon>
        <taxon>Paenibacillaceae</taxon>
        <taxon>Brevibacillus</taxon>
    </lineage>
</organism>
<dbReference type="SUPFAM" id="SSF55331">
    <property type="entry name" value="Tautomerase/MIF"/>
    <property type="match status" value="1"/>
</dbReference>
<dbReference type="Gene3D" id="3.30.429.10">
    <property type="entry name" value="Macrophage Migration Inhibitory Factor"/>
    <property type="match status" value="1"/>
</dbReference>
<protein>
    <submittedName>
        <fullName evidence="1">DUF1904 family protein</fullName>
    </submittedName>
</protein>
<dbReference type="Pfam" id="PF08921">
    <property type="entry name" value="DUF1904"/>
    <property type="match status" value="1"/>
</dbReference>
<dbReference type="InterPro" id="IPR014347">
    <property type="entry name" value="Tautomerase/MIF_sf"/>
</dbReference>
<comment type="caution">
    <text evidence="1">The sequence shown here is derived from an EMBL/GenBank/DDBJ whole genome shotgun (WGS) entry which is preliminary data.</text>
</comment>
<dbReference type="AlphaFoldDB" id="A0A3M8CLH9"/>
<dbReference type="RefSeq" id="WP_122914482.1">
    <property type="nucleotide sequence ID" value="NZ_RHHT01000038.1"/>
</dbReference>
<evidence type="ECO:0000313" key="2">
    <source>
        <dbReference type="Proteomes" id="UP000281915"/>
    </source>
</evidence>
<evidence type="ECO:0000313" key="1">
    <source>
        <dbReference type="EMBL" id="RNB76478.1"/>
    </source>
</evidence>
<proteinExistence type="predicted"/>
<name>A0A3M8CLH9_9BACL</name>